<evidence type="ECO:0000256" key="1">
    <source>
        <dbReference type="ARBA" id="ARBA00005820"/>
    </source>
</evidence>
<dbReference type="InterPro" id="IPR027417">
    <property type="entry name" value="P-loop_NTPase"/>
</dbReference>
<evidence type="ECO:0000256" key="2">
    <source>
        <dbReference type="ARBA" id="ARBA00023125"/>
    </source>
</evidence>
<proteinExistence type="inferred from homology"/>
<dbReference type="RefSeq" id="WP_208815445.1">
    <property type="nucleotide sequence ID" value="NZ_WVUH01000198.1"/>
</dbReference>
<dbReference type="InterPro" id="IPR003593">
    <property type="entry name" value="AAA+_ATPase"/>
</dbReference>
<dbReference type="Proteomes" id="UP000823521">
    <property type="component" value="Unassembled WGS sequence"/>
</dbReference>
<dbReference type="InterPro" id="IPR019734">
    <property type="entry name" value="TPR_rpt"/>
</dbReference>
<evidence type="ECO:0000259" key="4">
    <source>
        <dbReference type="PROSITE" id="PS51755"/>
    </source>
</evidence>
<dbReference type="SUPFAM" id="SSF52540">
    <property type="entry name" value="P-loop containing nucleoside triphosphate hydrolases"/>
    <property type="match status" value="1"/>
</dbReference>
<keyword evidence="2 3" id="KW-0238">DNA-binding</keyword>
<dbReference type="SMART" id="SM00862">
    <property type="entry name" value="Trans_reg_C"/>
    <property type="match status" value="1"/>
</dbReference>
<dbReference type="InterPro" id="IPR016032">
    <property type="entry name" value="Sig_transdc_resp-reg_C-effctor"/>
</dbReference>
<dbReference type="SMART" id="SM00028">
    <property type="entry name" value="TPR"/>
    <property type="match status" value="3"/>
</dbReference>
<evidence type="ECO:0000313" key="5">
    <source>
        <dbReference type="EMBL" id="MBO4208455.1"/>
    </source>
</evidence>
<evidence type="ECO:0000313" key="6">
    <source>
        <dbReference type="Proteomes" id="UP000823521"/>
    </source>
</evidence>
<dbReference type="SMART" id="SM01043">
    <property type="entry name" value="BTAD"/>
    <property type="match status" value="1"/>
</dbReference>
<dbReference type="CDD" id="cd15831">
    <property type="entry name" value="BTAD"/>
    <property type="match status" value="1"/>
</dbReference>
<protein>
    <submittedName>
        <fullName evidence="5">Tetratricopeptide repeat protein</fullName>
    </submittedName>
</protein>
<keyword evidence="6" id="KW-1185">Reference proteome</keyword>
<dbReference type="Gene3D" id="1.10.10.10">
    <property type="entry name" value="Winged helix-like DNA-binding domain superfamily/Winged helix DNA-binding domain"/>
    <property type="match status" value="1"/>
</dbReference>
<dbReference type="EMBL" id="WVUH01000198">
    <property type="protein sequence ID" value="MBO4208455.1"/>
    <property type="molecule type" value="Genomic_DNA"/>
</dbReference>
<dbReference type="InterPro" id="IPR002182">
    <property type="entry name" value="NB-ARC"/>
</dbReference>
<name>A0ABS3VVC8_MICEH</name>
<dbReference type="Pfam" id="PF03704">
    <property type="entry name" value="BTAD"/>
    <property type="match status" value="1"/>
</dbReference>
<dbReference type="PROSITE" id="PS51755">
    <property type="entry name" value="OMPR_PHOB"/>
    <property type="match status" value="1"/>
</dbReference>
<dbReference type="Pfam" id="PF13424">
    <property type="entry name" value="TPR_12"/>
    <property type="match status" value="1"/>
</dbReference>
<dbReference type="SUPFAM" id="SSF46894">
    <property type="entry name" value="C-terminal effector domain of the bipartite response regulators"/>
    <property type="match status" value="1"/>
</dbReference>
<evidence type="ECO:0000256" key="3">
    <source>
        <dbReference type="PROSITE-ProRule" id="PRU01091"/>
    </source>
</evidence>
<feature type="domain" description="OmpR/PhoB-type" evidence="4">
    <location>
        <begin position="1"/>
        <end position="91"/>
    </location>
</feature>
<dbReference type="Pfam" id="PF00931">
    <property type="entry name" value="NB-ARC"/>
    <property type="match status" value="1"/>
</dbReference>
<dbReference type="PRINTS" id="PR00364">
    <property type="entry name" value="DISEASERSIST"/>
</dbReference>
<dbReference type="PANTHER" id="PTHR47691">
    <property type="entry name" value="REGULATOR-RELATED"/>
    <property type="match status" value="1"/>
</dbReference>
<dbReference type="InterPro" id="IPR011990">
    <property type="entry name" value="TPR-like_helical_dom_sf"/>
</dbReference>
<dbReference type="PANTHER" id="PTHR47691:SF3">
    <property type="entry name" value="HTH-TYPE TRANSCRIPTIONAL REGULATOR RV0890C-RELATED"/>
    <property type="match status" value="1"/>
</dbReference>
<dbReference type="Gene3D" id="3.40.50.300">
    <property type="entry name" value="P-loop containing nucleotide triphosphate hydrolases"/>
    <property type="match status" value="1"/>
</dbReference>
<dbReference type="Gene3D" id="1.25.40.10">
    <property type="entry name" value="Tetratricopeptide repeat domain"/>
    <property type="match status" value="3"/>
</dbReference>
<comment type="caution">
    <text evidence="5">The sequence shown here is derived from an EMBL/GenBank/DDBJ whole genome shotgun (WGS) entry which is preliminary data.</text>
</comment>
<dbReference type="InterPro" id="IPR005158">
    <property type="entry name" value="BTAD"/>
</dbReference>
<comment type="similarity">
    <text evidence="1">Belongs to the AfsR/DnrI/RedD regulatory family.</text>
</comment>
<accession>A0ABS3VVC8</accession>
<dbReference type="InterPro" id="IPR036388">
    <property type="entry name" value="WH-like_DNA-bd_sf"/>
</dbReference>
<gene>
    <name evidence="5" type="ORF">GSF22_20935</name>
</gene>
<reference evidence="5 6" key="1">
    <citation type="submission" date="2019-12" db="EMBL/GenBank/DDBJ databases">
        <title>Whole genome sequencing of endophytic Actinobacterium Micromonospora sp. MPMI6T.</title>
        <authorList>
            <person name="Evv R."/>
            <person name="Podile A.R."/>
        </authorList>
    </citation>
    <scope>NUCLEOTIDE SEQUENCE [LARGE SCALE GENOMIC DNA]</scope>
    <source>
        <strain evidence="5 6">MPMI6</strain>
    </source>
</reference>
<dbReference type="SMART" id="SM00382">
    <property type="entry name" value="AAA"/>
    <property type="match status" value="1"/>
</dbReference>
<dbReference type="InterPro" id="IPR001867">
    <property type="entry name" value="OmpR/PhoB-type_DNA-bd"/>
</dbReference>
<dbReference type="Pfam" id="PF00486">
    <property type="entry name" value="Trans_reg_C"/>
    <property type="match status" value="1"/>
</dbReference>
<feature type="DNA-binding region" description="OmpR/PhoB-type" evidence="3">
    <location>
        <begin position="1"/>
        <end position="91"/>
    </location>
</feature>
<sequence length="971" mass="105213">MYHILGQLAITDGRRRLPLPGGNLLTVLALLLLNANKPVSTPELLRRVWGSTEVDETQLYKCVSHLRNLLDGVDRRGSLVTRARYGYELQVGEDELDKLRFERLVRDAEATGVRGDRTGEAALLRQALAQWHGDQPLGGLLDESADRTIAGLVQRRKRAIVRLADLELHGGRHAEVLDLLQEAAGYFPTDQRICGQLLVALYRSGHPTEALAGYDRYAAALREDTGAAPDSQLRALRYAIAGNNREAVDGYGPGGSVRPVAPAPVAVVPRQLPMDLPDFVGRAELLDRARVLLPGEPSAAPPVVVLTGPGGIGKSILAVRIAHLVREQYPDGQLFLDLGGTSQVPMAVDEALAQIHRAFGVRTVPETHQERSALFRSLLADRRVLLVLDDAQDETQVRDLIPGSHRCAVLITSRRRLPDLAGAHHLATLAPFDPAEAVELFDRIVRRSGVDPAPEPEAVGQVVALCAGLPLAISVAAALRARDEGGTTGDLASRLAGQRLAVLVYGDRSVARSIGAGLDGLDDAARLLFLGLGLLALPEFGVWTAAAVLDAPVAQASATLGQLAARNLLSATGPGRYRLHDLTRDYARLRAVERFATTRDRTDLFTRVYGALLTLTRHAHTSLCGGDFEVLHSADPPQPVAAAFRTEVDRDPLAWFETERLNIRAAVRHAAELDLTTLCWDLAVSAHEFYNVRGYLDDWHTTHLLALDTCRRRADARGAAALVTILGQPAMMASRRPGLPGHADLTSAVSYLDGAGDRQGTAIALRTLASQLRREGRFDEARTAYEEALARYTACGDLVGRWQSLRYLGQTWLDLGEPGRALGMLREAEQVARDSGLPRLRAQTAYWLGRAYLAGGELDRSQGQFRYVLDTVGRTDPVGAAYAYHGLGDVARLADDDARAGRYLRTAVRLARRAGDAVLEGRAFQSLAELHQIRRRPTEQAAALSSAVACFGSGNASYLKDRALAALTELD</sequence>
<organism evidence="5 6">
    <name type="scientific">Micromonospora echinofusca</name>
    <dbReference type="NCBI Taxonomy" id="47858"/>
    <lineage>
        <taxon>Bacteria</taxon>
        <taxon>Bacillati</taxon>
        <taxon>Actinomycetota</taxon>
        <taxon>Actinomycetes</taxon>
        <taxon>Micromonosporales</taxon>
        <taxon>Micromonosporaceae</taxon>
        <taxon>Micromonospora</taxon>
    </lineage>
</organism>
<dbReference type="SUPFAM" id="SSF48452">
    <property type="entry name" value="TPR-like"/>
    <property type="match status" value="2"/>
</dbReference>